<dbReference type="OrthoDB" id="9946834at2"/>
<reference evidence="1 2" key="1">
    <citation type="submission" date="2019-02" db="EMBL/GenBank/DDBJ databases">
        <title>Deep-cultivation of Planctomycetes and their phenomic and genomic characterization uncovers novel biology.</title>
        <authorList>
            <person name="Wiegand S."/>
            <person name="Jogler M."/>
            <person name="Boedeker C."/>
            <person name="Pinto D."/>
            <person name="Vollmers J."/>
            <person name="Rivas-Marin E."/>
            <person name="Kohn T."/>
            <person name="Peeters S.H."/>
            <person name="Heuer A."/>
            <person name="Rast P."/>
            <person name="Oberbeckmann S."/>
            <person name="Bunk B."/>
            <person name="Jeske O."/>
            <person name="Meyerdierks A."/>
            <person name="Storesund J.E."/>
            <person name="Kallscheuer N."/>
            <person name="Luecker S."/>
            <person name="Lage O.M."/>
            <person name="Pohl T."/>
            <person name="Merkel B.J."/>
            <person name="Hornburger P."/>
            <person name="Mueller R.-W."/>
            <person name="Bruemmer F."/>
            <person name="Labrenz M."/>
            <person name="Spormann A.M."/>
            <person name="Op den Camp H."/>
            <person name="Overmann J."/>
            <person name="Amann R."/>
            <person name="Jetten M.S.M."/>
            <person name="Mascher T."/>
            <person name="Medema M.H."/>
            <person name="Devos D.P."/>
            <person name="Kaster A.-K."/>
            <person name="Ovreas L."/>
            <person name="Rohde M."/>
            <person name="Galperin M.Y."/>
            <person name="Jogler C."/>
        </authorList>
    </citation>
    <scope>NUCLEOTIDE SEQUENCE [LARGE SCALE GENOMIC DNA]</scope>
    <source>
        <strain evidence="1 2">Pla163</strain>
    </source>
</reference>
<accession>A0A518D1X3</accession>
<evidence type="ECO:0000313" key="2">
    <source>
        <dbReference type="Proteomes" id="UP000319342"/>
    </source>
</evidence>
<dbReference type="AlphaFoldDB" id="A0A518D1X3"/>
<dbReference type="Proteomes" id="UP000319342">
    <property type="component" value="Chromosome"/>
</dbReference>
<organism evidence="1 2">
    <name type="scientific">Rohdeia mirabilis</name>
    <dbReference type="NCBI Taxonomy" id="2528008"/>
    <lineage>
        <taxon>Bacteria</taxon>
        <taxon>Pseudomonadati</taxon>
        <taxon>Planctomycetota</taxon>
        <taxon>Planctomycetia</taxon>
        <taxon>Planctomycetia incertae sedis</taxon>
        <taxon>Rohdeia</taxon>
    </lineage>
</organism>
<gene>
    <name evidence="1" type="ORF">Pla163_26110</name>
</gene>
<protein>
    <submittedName>
        <fullName evidence="1">Uncharacterized protein</fullName>
    </submittedName>
</protein>
<keyword evidence="2" id="KW-1185">Reference proteome</keyword>
<sequence>MSPIDLAPRSVPVLRRPFARRSKLAALTVLALASVGCSGSDDSPLFQIRTSRYTALPNGPMGQQGNWVVFTVDEAAANFGSLNDDPDLPPTAADNDTADEIAVAVRLNDGVEFATGVTPREFVAIGNDIYFSVDEAAGADWNGDMTFERVLVRFNPGEPAANFVTVLSDHGGPDLARAGGRTWFVQDSTPMNDETNLAYVDNGAPNTPTIVMAESMEGPLVVTLLGQQDDLLLCALDETDNADQNGDADTDDDFVLCLVDADADVPVLVKTGLALPSLDVPFAVERTATDGWRVAFFVSETDQAGASLNEAANFAATPMWNPAQCTGGDDTDATDDVLHVLDFEAGAITMGSVVNTGISGVAVPAENRVFLDGDIAACLSDEAGFGACDYDGVGGATDTMLRWVDVTDLNTAGLTTAQMLPVETSLPGGGRGAVLVGGRLVVASTTTITVATIPVTEPFLFWVDPTAGTPAWSDDFYDPDAGGTSAPISAAVDWMGDRARQSRVGIGLLEQSVQINLNRGCLDVDKDGVVGDGNFDLVDAVASWIFFNPSSGRMIAAGVGWAVEGGNSGLIVAGNQAMFRVSEAEDGFDWNADGSIDDMVLFRTFVGSCSPTNMGTLNDLPGTEAAMTSGTAGAFYLVDEDAIGVSGLDINDNGTVGGYAVRHFRF</sequence>
<name>A0A518D1X3_9BACT</name>
<dbReference type="EMBL" id="CP036290">
    <property type="protein sequence ID" value="QDU85480.1"/>
    <property type="molecule type" value="Genomic_DNA"/>
</dbReference>
<evidence type="ECO:0000313" key="1">
    <source>
        <dbReference type="EMBL" id="QDU85480.1"/>
    </source>
</evidence>
<proteinExistence type="predicted"/>
<dbReference type="RefSeq" id="WP_145188910.1">
    <property type="nucleotide sequence ID" value="NZ_CP036290.1"/>
</dbReference>